<evidence type="ECO:0000313" key="7">
    <source>
        <dbReference type="Proteomes" id="UP000275663"/>
    </source>
</evidence>
<keyword evidence="7" id="KW-1185">Reference proteome</keyword>
<keyword evidence="2" id="KW-0479">Metal-binding</keyword>
<dbReference type="CDD" id="cd01298">
    <property type="entry name" value="ATZ_TRZ_like"/>
    <property type="match status" value="1"/>
</dbReference>
<reference evidence="6 7" key="1">
    <citation type="journal article" date="2011" name="Int. J. Syst. Evol. Microbiol.">
        <title>Description of Undibacterium oligocarboniphilum sp. nov., isolated from purified water, and Undibacterium pigrum strain CCUG 49012 as the type strain of Undibacterium parvum sp. nov., and emended descriptions of the genus Undibacterium and the species Undibacterium pigrum.</title>
        <authorList>
            <person name="Eder W."/>
            <person name="Wanner G."/>
            <person name="Ludwig W."/>
            <person name="Busse H.J."/>
            <person name="Ziemke-Kageler F."/>
            <person name="Lang E."/>
        </authorList>
    </citation>
    <scope>NUCLEOTIDE SEQUENCE [LARGE SCALE GENOMIC DNA]</scope>
    <source>
        <strain evidence="6 7">DSM 23061</strain>
    </source>
</reference>
<name>A0A3Q9BNS7_9BURK</name>
<dbReference type="InterPro" id="IPR011059">
    <property type="entry name" value="Metal-dep_hydrolase_composite"/>
</dbReference>
<dbReference type="OrthoDB" id="9807210at2"/>
<dbReference type="Gene3D" id="2.30.40.10">
    <property type="entry name" value="Urease, subunit C, domain 1"/>
    <property type="match status" value="1"/>
</dbReference>
<evidence type="ECO:0000313" key="6">
    <source>
        <dbReference type="EMBL" id="AZP11025.1"/>
    </source>
</evidence>
<sequence length="437" mass="46761">MKKITCLHPTWLIPVEPRACVLTQHALVICDDKINALLPSAQAYQDYPDAEHIVLAQQALLPGFVNLHAHSAMCLLRGLADDLNLMDWLTQHIWPAEKQHVSDEFVFDGSLQAMAEMLRGGTTTVNDMYFYDQAVARAGIASGMRTVVGCSVLDFPTAYADNADGYLAKAVAAHSAFAGQSGVSFKLAPHAPYTVGDESFKKVVALADKLAIGIHCHIHETADEVATSLQQYGMRPLERLHQLGLLSPQLIAAHMVHANDADLALLSQTGVHIAHNPASNLKLASGFARVHAMQALGINVGIGTDGSASNNKLDLLGDLRMAALLAKAESGNATALSAAVALEMATLAGAKALGMGDQIGSLVVGKQADLIAIDLSALETQPVYDPISQIVYAAGREQVSHVWVNGRCLMRERQLLTMEMGALLDKAAWWQTRIASQ</sequence>
<keyword evidence="4" id="KW-0862">Zinc</keyword>
<dbReference type="EMBL" id="CP034464">
    <property type="protein sequence ID" value="AZP11025.1"/>
    <property type="molecule type" value="Genomic_DNA"/>
</dbReference>
<comment type="similarity">
    <text evidence="1">Belongs to the metallo-dependent hydrolases superfamily. ATZ/TRZ family.</text>
</comment>
<dbReference type="InterPro" id="IPR032466">
    <property type="entry name" value="Metal_Hydrolase"/>
</dbReference>
<dbReference type="PANTHER" id="PTHR43794:SF11">
    <property type="entry name" value="AMIDOHYDROLASE-RELATED DOMAIN-CONTAINING PROTEIN"/>
    <property type="match status" value="1"/>
</dbReference>
<proteinExistence type="inferred from homology"/>
<evidence type="ECO:0000256" key="3">
    <source>
        <dbReference type="ARBA" id="ARBA00022801"/>
    </source>
</evidence>
<dbReference type="InterPro" id="IPR006680">
    <property type="entry name" value="Amidohydro-rel"/>
</dbReference>
<dbReference type="GO" id="GO:0046872">
    <property type="term" value="F:metal ion binding"/>
    <property type="evidence" value="ECO:0007669"/>
    <property type="project" value="UniProtKB-KW"/>
</dbReference>
<dbReference type="FunFam" id="3.20.20.140:FF:000014">
    <property type="entry name" value="5-methylthioadenosine/S-adenosylhomocysteine deaminase"/>
    <property type="match status" value="1"/>
</dbReference>
<dbReference type="GO" id="GO:0019239">
    <property type="term" value="F:deaminase activity"/>
    <property type="evidence" value="ECO:0007669"/>
    <property type="project" value="UniProtKB-ARBA"/>
</dbReference>
<dbReference type="NCBIfam" id="NF006549">
    <property type="entry name" value="PRK09045.1"/>
    <property type="match status" value="1"/>
</dbReference>
<dbReference type="PANTHER" id="PTHR43794">
    <property type="entry name" value="AMINOHYDROLASE SSNA-RELATED"/>
    <property type="match status" value="1"/>
</dbReference>
<evidence type="ECO:0000256" key="2">
    <source>
        <dbReference type="ARBA" id="ARBA00022723"/>
    </source>
</evidence>
<evidence type="ECO:0000256" key="1">
    <source>
        <dbReference type="ARBA" id="ARBA00006745"/>
    </source>
</evidence>
<evidence type="ECO:0000256" key="4">
    <source>
        <dbReference type="ARBA" id="ARBA00022833"/>
    </source>
</evidence>
<feature type="domain" description="Amidohydrolase-related" evidence="5">
    <location>
        <begin position="60"/>
        <end position="407"/>
    </location>
</feature>
<dbReference type="InterPro" id="IPR050287">
    <property type="entry name" value="MTA/SAH_deaminase"/>
</dbReference>
<keyword evidence="3 6" id="KW-0378">Hydrolase</keyword>
<dbReference type="Gene3D" id="3.20.20.140">
    <property type="entry name" value="Metal-dependent hydrolases"/>
    <property type="match status" value="1"/>
</dbReference>
<dbReference type="SUPFAM" id="SSF51556">
    <property type="entry name" value="Metallo-dependent hydrolases"/>
    <property type="match status" value="1"/>
</dbReference>
<accession>A0A3Q9BNS7</accession>
<dbReference type="GO" id="GO:0016814">
    <property type="term" value="F:hydrolase activity, acting on carbon-nitrogen (but not peptide) bonds, in cyclic amidines"/>
    <property type="evidence" value="ECO:0007669"/>
    <property type="project" value="UniProtKB-ARBA"/>
</dbReference>
<organism evidence="6 7">
    <name type="scientific">Undibacterium parvum</name>
    <dbReference type="NCBI Taxonomy" id="401471"/>
    <lineage>
        <taxon>Bacteria</taxon>
        <taxon>Pseudomonadati</taxon>
        <taxon>Pseudomonadota</taxon>
        <taxon>Betaproteobacteria</taxon>
        <taxon>Burkholderiales</taxon>
        <taxon>Oxalobacteraceae</taxon>
        <taxon>Undibacterium</taxon>
    </lineage>
</organism>
<dbReference type="RefSeq" id="WP_126126424.1">
    <property type="nucleotide sequence ID" value="NZ_CP034464.1"/>
</dbReference>
<gene>
    <name evidence="6" type="ORF">EJN92_02745</name>
</gene>
<dbReference type="SUPFAM" id="SSF51338">
    <property type="entry name" value="Composite domain of metallo-dependent hydrolases"/>
    <property type="match status" value="1"/>
</dbReference>
<dbReference type="Pfam" id="PF01979">
    <property type="entry name" value="Amidohydro_1"/>
    <property type="match status" value="1"/>
</dbReference>
<protein>
    <submittedName>
        <fullName evidence="6">TRZ/ATZ family hydrolase</fullName>
    </submittedName>
</protein>
<dbReference type="Proteomes" id="UP000275663">
    <property type="component" value="Chromosome"/>
</dbReference>
<dbReference type="AlphaFoldDB" id="A0A3Q9BNS7"/>
<dbReference type="KEGG" id="upv:EJN92_02745"/>
<evidence type="ECO:0000259" key="5">
    <source>
        <dbReference type="Pfam" id="PF01979"/>
    </source>
</evidence>